<dbReference type="EMBL" id="WHUW01000023">
    <property type="protein sequence ID" value="KAF8436013.1"/>
    <property type="molecule type" value="Genomic_DNA"/>
</dbReference>
<accession>A0AAD4BNL2</accession>
<reference evidence="2" key="2">
    <citation type="journal article" date="2020" name="Nat. Commun.">
        <title>Large-scale genome sequencing of mycorrhizal fungi provides insights into the early evolution of symbiotic traits.</title>
        <authorList>
            <person name="Miyauchi S."/>
            <person name="Kiss E."/>
            <person name="Kuo A."/>
            <person name="Drula E."/>
            <person name="Kohler A."/>
            <person name="Sanchez-Garcia M."/>
            <person name="Morin E."/>
            <person name="Andreopoulos B."/>
            <person name="Barry K.W."/>
            <person name="Bonito G."/>
            <person name="Buee M."/>
            <person name="Carver A."/>
            <person name="Chen C."/>
            <person name="Cichocki N."/>
            <person name="Clum A."/>
            <person name="Culley D."/>
            <person name="Crous P.W."/>
            <person name="Fauchery L."/>
            <person name="Girlanda M."/>
            <person name="Hayes R.D."/>
            <person name="Keri Z."/>
            <person name="LaButti K."/>
            <person name="Lipzen A."/>
            <person name="Lombard V."/>
            <person name="Magnuson J."/>
            <person name="Maillard F."/>
            <person name="Murat C."/>
            <person name="Nolan M."/>
            <person name="Ohm R.A."/>
            <person name="Pangilinan J."/>
            <person name="Pereira M.F."/>
            <person name="Perotto S."/>
            <person name="Peter M."/>
            <person name="Pfister S."/>
            <person name="Riley R."/>
            <person name="Sitrit Y."/>
            <person name="Stielow J.B."/>
            <person name="Szollosi G."/>
            <person name="Zifcakova L."/>
            <person name="Stursova M."/>
            <person name="Spatafora J.W."/>
            <person name="Tedersoo L."/>
            <person name="Vaario L.M."/>
            <person name="Yamada A."/>
            <person name="Yan M."/>
            <person name="Wang P."/>
            <person name="Xu J."/>
            <person name="Bruns T."/>
            <person name="Baldrian P."/>
            <person name="Vilgalys R."/>
            <person name="Dunand C."/>
            <person name="Henrissat B."/>
            <person name="Grigoriev I.V."/>
            <person name="Hibbett D."/>
            <person name="Nagy L.G."/>
            <person name="Martin F.M."/>
        </authorList>
    </citation>
    <scope>NUCLEOTIDE SEQUENCE</scope>
    <source>
        <strain evidence="2">BED1</strain>
    </source>
</reference>
<feature type="compositionally biased region" description="Basic residues" evidence="1">
    <location>
        <begin position="19"/>
        <end position="30"/>
    </location>
</feature>
<name>A0AAD4BNL2_BOLED</name>
<keyword evidence="3" id="KW-1185">Reference proteome</keyword>
<proteinExistence type="predicted"/>
<dbReference type="Proteomes" id="UP001194468">
    <property type="component" value="Unassembled WGS sequence"/>
</dbReference>
<sequence>RSNIRSALRSDNGSQTRSGSRRRPSHRFHQRLLTSTYDRGGGDGSLLTPPLRRCD</sequence>
<feature type="non-terminal residue" evidence="2">
    <location>
        <position position="55"/>
    </location>
</feature>
<evidence type="ECO:0000256" key="1">
    <source>
        <dbReference type="SAM" id="MobiDB-lite"/>
    </source>
</evidence>
<evidence type="ECO:0000313" key="3">
    <source>
        <dbReference type="Proteomes" id="UP001194468"/>
    </source>
</evidence>
<evidence type="ECO:0000313" key="2">
    <source>
        <dbReference type="EMBL" id="KAF8436013.1"/>
    </source>
</evidence>
<dbReference type="AlphaFoldDB" id="A0AAD4BNL2"/>
<gene>
    <name evidence="2" type="ORF">L210DRAFT_3549903</name>
</gene>
<comment type="caution">
    <text evidence="2">The sequence shown here is derived from an EMBL/GenBank/DDBJ whole genome shotgun (WGS) entry which is preliminary data.</text>
</comment>
<feature type="compositionally biased region" description="Polar residues" evidence="1">
    <location>
        <begin position="1"/>
        <end position="18"/>
    </location>
</feature>
<organism evidence="2 3">
    <name type="scientific">Boletus edulis BED1</name>
    <dbReference type="NCBI Taxonomy" id="1328754"/>
    <lineage>
        <taxon>Eukaryota</taxon>
        <taxon>Fungi</taxon>
        <taxon>Dikarya</taxon>
        <taxon>Basidiomycota</taxon>
        <taxon>Agaricomycotina</taxon>
        <taxon>Agaricomycetes</taxon>
        <taxon>Agaricomycetidae</taxon>
        <taxon>Boletales</taxon>
        <taxon>Boletineae</taxon>
        <taxon>Boletaceae</taxon>
        <taxon>Boletoideae</taxon>
        <taxon>Boletus</taxon>
    </lineage>
</organism>
<protein>
    <submittedName>
        <fullName evidence="2">Uncharacterized protein</fullName>
    </submittedName>
</protein>
<feature type="region of interest" description="Disordered" evidence="1">
    <location>
        <begin position="1"/>
        <end position="55"/>
    </location>
</feature>
<reference evidence="2" key="1">
    <citation type="submission" date="2019-10" db="EMBL/GenBank/DDBJ databases">
        <authorList>
            <consortium name="DOE Joint Genome Institute"/>
            <person name="Kuo A."/>
            <person name="Miyauchi S."/>
            <person name="Kiss E."/>
            <person name="Drula E."/>
            <person name="Kohler A."/>
            <person name="Sanchez-Garcia M."/>
            <person name="Andreopoulos B."/>
            <person name="Barry K.W."/>
            <person name="Bonito G."/>
            <person name="Buee M."/>
            <person name="Carver A."/>
            <person name="Chen C."/>
            <person name="Cichocki N."/>
            <person name="Clum A."/>
            <person name="Culley D."/>
            <person name="Crous P.W."/>
            <person name="Fauchery L."/>
            <person name="Girlanda M."/>
            <person name="Hayes R."/>
            <person name="Keri Z."/>
            <person name="LaButti K."/>
            <person name="Lipzen A."/>
            <person name="Lombard V."/>
            <person name="Magnuson J."/>
            <person name="Maillard F."/>
            <person name="Morin E."/>
            <person name="Murat C."/>
            <person name="Nolan M."/>
            <person name="Ohm R."/>
            <person name="Pangilinan J."/>
            <person name="Pereira M."/>
            <person name="Perotto S."/>
            <person name="Peter M."/>
            <person name="Riley R."/>
            <person name="Sitrit Y."/>
            <person name="Stielow B."/>
            <person name="Szollosi G."/>
            <person name="Zifcakova L."/>
            <person name="Stursova M."/>
            <person name="Spatafora J.W."/>
            <person name="Tedersoo L."/>
            <person name="Vaario L.-M."/>
            <person name="Yamada A."/>
            <person name="Yan M."/>
            <person name="Wang P."/>
            <person name="Xu J."/>
            <person name="Bruns T."/>
            <person name="Baldrian P."/>
            <person name="Vilgalys R."/>
            <person name="Henrissat B."/>
            <person name="Grigoriev I.V."/>
            <person name="Hibbett D."/>
            <person name="Nagy L.G."/>
            <person name="Martin F.M."/>
        </authorList>
    </citation>
    <scope>NUCLEOTIDE SEQUENCE</scope>
    <source>
        <strain evidence="2">BED1</strain>
    </source>
</reference>